<sequence>MGYTIDEALAATTGIITITQTGGTADGNSPHTCTLTGTALNSGAHTIDLSDTTNGCTVDTSNLVSGSIYTFTFDGEDAAGNPATTVTRNSVTFDNTVPVFSSVLPNSSSSINNVTSSSDIEYSLSESVSSGTVVATRTSGTTDDNSPHTCNLAGTALNSGAHTLNLSDTTNGCGSDVSNLVSGTVYTFAFNATDAAGNTATEVSRTSVTFDTTAPTITSVSSDKVAGSYTVDELIDIDVTFSEVVTSTGDATVTLETGVTDRTCTIAPSGESTKSCNYTVQTGDTSSDLDATISGTIADAAGNAMSNFTPTTGLAANEALVIDTTAPSAPGTPNMTDATDSGASNSDNITSDTTPDFVISCESGATVYLREGSNALGNDTCSSSTVTITSSTLTSGNYSVYARQTDVAGNTSSDSSALSVTTDTDVPVFSSVTPSASSSIDNVTSSSDIAYTLDTAVASGQVVATRTSGTTDANSPHTCTLAGTALNSGAHTLNLSDTTNSCASDVSNLVVDTVYTFTFDATDVAGNTAVQVSRTSVTFIDGTPPVRSAGSPSGALSAGTTGATLSLTTDESATCKYDTVASTAYGDMDNTFTTTGTTSHSESITGLSDGNTYTYYVRCTDGSSNANTDDYTITFSVDSASSSGVSSSGSRRTRFVAPTLSLTPLTPLVLPFIPLPESIDTPVKNVIDFFENIFPRPVVETPAETPPEELIPKETPLVFQGRWQLLPQEEINSFVLAPLPRAITNLAGKFPRLGETFEEVGIDKITDVAKLKTVKFSLPGLTERVAGGTEEELGLPQGVPVGELTSIMKERIPTEIVFAKGGSELIDYNMSLSISEEGQPEQKINTIVGRPIHLVIRPGEGVKSVKGYIVWKGKVDSDTSLELPSDSLLSSIIFAEKVFAQVQERPVRVEEKLVLLEFEYTDPDGDGIYTAEIEAPAVGGEYEIITVLEFNDPELGRKEVRLTTVVDPEGYIYEKYGDKEIRVPGAIASIYWLNPATSKYVLWPAEEYQQENPQTTNLTGSYSFLVPEGSYYLRVEASGYTSYEGKPFQVTEGSGVHNNIELKTKYWWFQILDWKTIILLAIIIMLSYNFFRDKKRG</sequence>
<gene>
    <name evidence="5" type="ORF">A3D44_04455</name>
</gene>
<keyword evidence="2" id="KW-1133">Transmembrane helix</keyword>
<evidence type="ECO:0000259" key="3">
    <source>
        <dbReference type="Pfam" id="PF13750"/>
    </source>
</evidence>
<evidence type="ECO:0000259" key="4">
    <source>
        <dbReference type="Pfam" id="PF19077"/>
    </source>
</evidence>
<organism evidence="5 6">
    <name type="scientific">Candidatus Staskawiczbacteria bacterium RIFCSPHIGHO2_02_FULL_42_22</name>
    <dbReference type="NCBI Taxonomy" id="1802207"/>
    <lineage>
        <taxon>Bacteria</taxon>
        <taxon>Candidatus Staskawicziibacteriota</taxon>
    </lineage>
</organism>
<dbReference type="InterPro" id="IPR022038">
    <property type="entry name" value="Ig-like_bact"/>
</dbReference>
<dbReference type="AlphaFoldDB" id="A0A1G2I1D8"/>
<keyword evidence="2" id="KW-0472">Membrane</keyword>
<accession>A0A1G2I1D8</accession>
<feature type="region of interest" description="Disordered" evidence="1">
    <location>
        <begin position="326"/>
        <end position="351"/>
    </location>
</feature>
<keyword evidence="2" id="KW-0812">Transmembrane</keyword>
<name>A0A1G2I1D8_9BACT</name>
<dbReference type="InterPro" id="IPR008969">
    <property type="entry name" value="CarboxyPept-like_regulatory"/>
</dbReference>
<evidence type="ECO:0000256" key="1">
    <source>
        <dbReference type="SAM" id="MobiDB-lite"/>
    </source>
</evidence>
<evidence type="ECO:0000313" key="5">
    <source>
        <dbReference type="EMBL" id="OGZ68240.1"/>
    </source>
</evidence>
<evidence type="ECO:0000313" key="6">
    <source>
        <dbReference type="Proteomes" id="UP000178820"/>
    </source>
</evidence>
<dbReference type="Gene3D" id="2.60.40.10">
    <property type="entry name" value="Immunoglobulins"/>
    <property type="match status" value="1"/>
</dbReference>
<dbReference type="Pfam" id="PF19077">
    <property type="entry name" value="Big_13"/>
    <property type="match status" value="1"/>
</dbReference>
<dbReference type="InterPro" id="IPR013783">
    <property type="entry name" value="Ig-like_fold"/>
</dbReference>
<dbReference type="EMBL" id="MHOT01000024">
    <property type="protein sequence ID" value="OGZ68240.1"/>
    <property type="molecule type" value="Genomic_DNA"/>
</dbReference>
<evidence type="ECO:0008006" key="7">
    <source>
        <dbReference type="Google" id="ProtNLM"/>
    </source>
</evidence>
<comment type="caution">
    <text evidence="5">The sequence shown here is derived from an EMBL/GenBank/DDBJ whole genome shotgun (WGS) entry which is preliminary data.</text>
</comment>
<dbReference type="InterPro" id="IPR044016">
    <property type="entry name" value="Big_13"/>
</dbReference>
<feature type="domain" description="Bacterial Ig-like" evidence="4">
    <location>
        <begin position="332"/>
        <end position="424"/>
    </location>
</feature>
<feature type="transmembrane region" description="Helical" evidence="2">
    <location>
        <begin position="1067"/>
        <end position="1091"/>
    </location>
</feature>
<protein>
    <recommendedName>
        <fullName evidence="7">Bacterial Ig-like domain-containing protein</fullName>
    </recommendedName>
</protein>
<dbReference type="SUPFAM" id="SSF49464">
    <property type="entry name" value="Carboxypeptidase regulatory domain-like"/>
    <property type="match status" value="1"/>
</dbReference>
<dbReference type="Pfam" id="PF13750">
    <property type="entry name" value="Big_3_3"/>
    <property type="match status" value="1"/>
</dbReference>
<dbReference type="Gene3D" id="2.60.40.1120">
    <property type="entry name" value="Carboxypeptidase-like, regulatory domain"/>
    <property type="match status" value="1"/>
</dbReference>
<proteinExistence type="predicted"/>
<evidence type="ECO:0000256" key="2">
    <source>
        <dbReference type="SAM" id="Phobius"/>
    </source>
</evidence>
<reference evidence="5 6" key="1">
    <citation type="journal article" date="2016" name="Nat. Commun.">
        <title>Thousands of microbial genomes shed light on interconnected biogeochemical processes in an aquifer system.</title>
        <authorList>
            <person name="Anantharaman K."/>
            <person name="Brown C.T."/>
            <person name="Hug L.A."/>
            <person name="Sharon I."/>
            <person name="Castelle C.J."/>
            <person name="Probst A.J."/>
            <person name="Thomas B.C."/>
            <person name="Singh A."/>
            <person name="Wilkins M.J."/>
            <person name="Karaoz U."/>
            <person name="Brodie E.L."/>
            <person name="Williams K.H."/>
            <person name="Hubbard S.S."/>
            <person name="Banfield J.F."/>
        </authorList>
    </citation>
    <scope>NUCLEOTIDE SEQUENCE [LARGE SCALE GENOMIC DNA]</scope>
</reference>
<feature type="domain" description="Ig-like" evidence="3">
    <location>
        <begin position="176"/>
        <end position="305"/>
    </location>
</feature>
<dbReference type="Proteomes" id="UP000178820">
    <property type="component" value="Unassembled WGS sequence"/>
</dbReference>